<feature type="coiled-coil region" evidence="1">
    <location>
        <begin position="178"/>
        <end position="324"/>
    </location>
</feature>
<organism evidence="3 4">
    <name type="scientific">Daphnia galeata</name>
    <dbReference type="NCBI Taxonomy" id="27404"/>
    <lineage>
        <taxon>Eukaryota</taxon>
        <taxon>Metazoa</taxon>
        <taxon>Ecdysozoa</taxon>
        <taxon>Arthropoda</taxon>
        <taxon>Crustacea</taxon>
        <taxon>Branchiopoda</taxon>
        <taxon>Diplostraca</taxon>
        <taxon>Cladocera</taxon>
        <taxon>Anomopoda</taxon>
        <taxon>Daphniidae</taxon>
        <taxon>Daphnia</taxon>
    </lineage>
</organism>
<reference evidence="3" key="1">
    <citation type="submission" date="2021-11" db="EMBL/GenBank/DDBJ databases">
        <authorList>
            <person name="Schell T."/>
        </authorList>
    </citation>
    <scope>NUCLEOTIDE SEQUENCE</scope>
    <source>
        <strain evidence="3">M5</strain>
    </source>
</reference>
<name>A0A8J2RGV1_9CRUS</name>
<keyword evidence="2" id="KW-1133">Transmembrane helix</keyword>
<sequence length="569" mass="64493">MDSEIIYEALGEVLPLERKKNGNKESFDEGFGGPDEESFSTMQPAFNHSMTDEAVVESIFNCCDKEQTGYVRASVLVEFLLNYASESHEIRETFQDMLITLDPSDTNPEVTIEDFQSALKFCINKLTSKTGDSSLLFEISSINNNSQSPQRYSKSSLNHETDSRISPFPEPQCALLDVKELQFQFIRLQEQNNLLQEQMDAVEESNISLKSENSILKNKINKVELTVVEIGQQSQLLEEDNSQLQGRVKQLKEDFQKMTVQYEECRRELEVKVQELETMQVCRVKGEERCEQLIDAIRHLEDIMRVKEEELEIKDKEIQRISQDLMDQQLLSNPVTSINEFDRLNGQEMGETLAAELQSSLGDTPWKKQMGSVAKPDFIHPAAWNVMLNEPEYEDEPINRSSAFGDSKSSFRMLENECGSPVKAKTICNKAKAHGYLNNLETQTSKILPNDFVHSTPISKNAPAVPINWIEREPPVKRSKISELLNFIKYFLRILIIGFFVLVILALASVLVLLLLLSISSTASYGCGGVSNDYLLQGSPYHSTSFVSKIFDIIKPYCSIEYHSGCPPV</sequence>
<comment type="caution">
    <text evidence="3">The sequence shown here is derived from an EMBL/GenBank/DDBJ whole genome shotgun (WGS) entry which is preliminary data.</text>
</comment>
<gene>
    <name evidence="3" type="ORF">DGAL_LOCUS1161</name>
</gene>
<keyword evidence="2" id="KW-0472">Membrane</keyword>
<keyword evidence="1" id="KW-0175">Coiled coil</keyword>
<dbReference type="Proteomes" id="UP000789390">
    <property type="component" value="Unassembled WGS sequence"/>
</dbReference>
<keyword evidence="4" id="KW-1185">Reference proteome</keyword>
<evidence type="ECO:0000313" key="3">
    <source>
        <dbReference type="EMBL" id="CAH0099052.1"/>
    </source>
</evidence>
<feature type="transmembrane region" description="Helical" evidence="2">
    <location>
        <begin position="490"/>
        <end position="517"/>
    </location>
</feature>
<dbReference type="SUPFAM" id="SSF47473">
    <property type="entry name" value="EF-hand"/>
    <property type="match status" value="1"/>
</dbReference>
<keyword evidence="2" id="KW-0812">Transmembrane</keyword>
<protein>
    <submittedName>
        <fullName evidence="3">Uncharacterized protein</fullName>
    </submittedName>
</protein>
<dbReference type="AlphaFoldDB" id="A0A8J2RGV1"/>
<dbReference type="EMBL" id="CAKKLH010000013">
    <property type="protein sequence ID" value="CAH0099052.1"/>
    <property type="molecule type" value="Genomic_DNA"/>
</dbReference>
<evidence type="ECO:0000256" key="1">
    <source>
        <dbReference type="SAM" id="Coils"/>
    </source>
</evidence>
<evidence type="ECO:0000313" key="4">
    <source>
        <dbReference type="Proteomes" id="UP000789390"/>
    </source>
</evidence>
<accession>A0A8J2RGV1</accession>
<dbReference type="InterPro" id="IPR011992">
    <property type="entry name" value="EF-hand-dom_pair"/>
</dbReference>
<proteinExistence type="predicted"/>
<dbReference type="OrthoDB" id="10062605at2759"/>
<evidence type="ECO:0000256" key="2">
    <source>
        <dbReference type="SAM" id="Phobius"/>
    </source>
</evidence>